<sequence>MLVLHLPRPRLRARAYPAEQSNKAGIGPDAAMLEANKTESEISACRTERILLHGEGSREPCTSLLEHIPVATCEPWAYADGQRRIRVGWTGGSETTDNFGSSYRWMMMIPGSCGVG</sequence>
<organism evidence="1 2">
    <name type="scientific">Tuber aestivum</name>
    <name type="common">summer truffle</name>
    <dbReference type="NCBI Taxonomy" id="59557"/>
    <lineage>
        <taxon>Eukaryota</taxon>
        <taxon>Fungi</taxon>
        <taxon>Dikarya</taxon>
        <taxon>Ascomycota</taxon>
        <taxon>Pezizomycotina</taxon>
        <taxon>Pezizomycetes</taxon>
        <taxon>Pezizales</taxon>
        <taxon>Tuberaceae</taxon>
        <taxon>Tuber</taxon>
    </lineage>
</organism>
<protein>
    <submittedName>
        <fullName evidence="1">Uncharacterized protein</fullName>
    </submittedName>
</protein>
<gene>
    <name evidence="1" type="ORF">GSTUAT00004662001</name>
</gene>
<reference evidence="1" key="1">
    <citation type="submission" date="2015-10" db="EMBL/GenBank/DDBJ databases">
        <authorList>
            <person name="Regsiter A."/>
            <person name="william w."/>
        </authorList>
    </citation>
    <scope>NUCLEOTIDE SEQUENCE</scope>
    <source>
        <strain evidence="1">Montdore</strain>
    </source>
</reference>
<dbReference type="AlphaFoldDB" id="A0A292PX12"/>
<evidence type="ECO:0000313" key="2">
    <source>
        <dbReference type="Proteomes" id="UP001412239"/>
    </source>
</evidence>
<evidence type="ECO:0000313" key="1">
    <source>
        <dbReference type="EMBL" id="CUS11235.1"/>
    </source>
</evidence>
<name>A0A292PX12_9PEZI</name>
<keyword evidence="2" id="KW-1185">Reference proteome</keyword>
<dbReference type="EMBL" id="LN891027">
    <property type="protein sequence ID" value="CUS11235.1"/>
    <property type="molecule type" value="Genomic_DNA"/>
</dbReference>
<accession>A0A292PX12</accession>
<dbReference type="Proteomes" id="UP001412239">
    <property type="component" value="Unassembled WGS sequence"/>
</dbReference>
<proteinExistence type="predicted"/>